<dbReference type="Gramene" id="PAN43716">
    <property type="protein sequence ID" value="PAN43716"/>
    <property type="gene ID" value="PAHAL_8G259400"/>
</dbReference>
<feature type="region of interest" description="Disordered" evidence="1">
    <location>
        <begin position="109"/>
        <end position="140"/>
    </location>
</feature>
<dbReference type="EMBL" id="CM008053">
    <property type="protein sequence ID" value="PAN43716.1"/>
    <property type="molecule type" value="Genomic_DNA"/>
</dbReference>
<evidence type="ECO:0000259" key="2">
    <source>
        <dbReference type="Pfam" id="PF22936"/>
    </source>
</evidence>
<protein>
    <recommendedName>
        <fullName evidence="2">Retrovirus-related Pol polyprotein from transposon TNT 1-94-like beta-barrel domain-containing protein</fullName>
    </recommendedName>
</protein>
<dbReference type="AlphaFoldDB" id="A0A2S3IFV7"/>
<evidence type="ECO:0000313" key="3">
    <source>
        <dbReference type="EMBL" id="PAN43716.1"/>
    </source>
</evidence>
<dbReference type="Pfam" id="PF22936">
    <property type="entry name" value="Pol_BBD"/>
    <property type="match status" value="1"/>
</dbReference>
<dbReference type="Proteomes" id="UP000243499">
    <property type="component" value="Chromosome 8"/>
</dbReference>
<organism evidence="3">
    <name type="scientific">Panicum hallii</name>
    <dbReference type="NCBI Taxonomy" id="206008"/>
    <lineage>
        <taxon>Eukaryota</taxon>
        <taxon>Viridiplantae</taxon>
        <taxon>Streptophyta</taxon>
        <taxon>Embryophyta</taxon>
        <taxon>Tracheophyta</taxon>
        <taxon>Spermatophyta</taxon>
        <taxon>Magnoliopsida</taxon>
        <taxon>Liliopsida</taxon>
        <taxon>Poales</taxon>
        <taxon>Poaceae</taxon>
        <taxon>PACMAD clade</taxon>
        <taxon>Panicoideae</taxon>
        <taxon>Panicodae</taxon>
        <taxon>Paniceae</taxon>
        <taxon>Panicinae</taxon>
        <taxon>Panicum</taxon>
        <taxon>Panicum sect. Panicum</taxon>
    </lineage>
</organism>
<proteinExistence type="predicted"/>
<sequence>MAGGVDDERASDKDRRGHSATQSFLSLFFLALRELTLVHHQLAMASPPARSFFPSYCFLERLFLFLQLLGARPPVHDGYTNDAFPSPRNGDPNQGIIQVSETCAAALEQEGETTVRQDSPGPERRSQQRSHGCISQLNMGSGPLAEPRLILDSGATNHAVGDISLLSSVRMVTPSGIASAYIRIRDGRQLPVAGVGTICRDGFHLPEVLYVPGFCAGVILVSVSKLSERGYIIMFGRGQCHVQDQSSGDVVGKGQLRGEDGLYHLEYLKIPPDGSTVPPNGHLHCHPAIS</sequence>
<reference evidence="3" key="1">
    <citation type="submission" date="2018-04" db="EMBL/GenBank/DDBJ databases">
        <title>WGS assembly of Panicum hallii.</title>
        <authorList>
            <person name="Lovell J."/>
            <person name="Jenkins J."/>
            <person name="Lowry D."/>
            <person name="Mamidi S."/>
            <person name="Sreedasyam A."/>
            <person name="Weng X."/>
            <person name="Barry K."/>
            <person name="Bonette J."/>
            <person name="Campitelli B."/>
            <person name="Daum C."/>
            <person name="Gordon S."/>
            <person name="Gould B."/>
            <person name="Lipzen A."/>
            <person name="Macqueen A."/>
            <person name="Palacio-Mejia J."/>
            <person name="Plott C."/>
            <person name="Shakirov E."/>
            <person name="Shu S."/>
            <person name="Yoshinaga Y."/>
            <person name="Zane M."/>
            <person name="Rokhsar D."/>
            <person name="Grimwood J."/>
            <person name="Schmutz J."/>
            <person name="Juenger T."/>
        </authorList>
    </citation>
    <scope>NUCLEOTIDE SEQUENCE [LARGE SCALE GENOMIC DNA]</scope>
    <source>
        <strain evidence="3">FIL2</strain>
    </source>
</reference>
<accession>A0A2S3IFV7</accession>
<gene>
    <name evidence="3" type="ORF">PAHAL_8G259400</name>
</gene>
<evidence type="ECO:0000256" key="1">
    <source>
        <dbReference type="SAM" id="MobiDB-lite"/>
    </source>
</evidence>
<feature type="compositionally biased region" description="Polar residues" evidence="1">
    <location>
        <begin position="129"/>
        <end position="139"/>
    </location>
</feature>
<dbReference type="InterPro" id="IPR054722">
    <property type="entry name" value="PolX-like_BBD"/>
</dbReference>
<name>A0A2S3IFV7_9POAL</name>
<feature type="domain" description="Retrovirus-related Pol polyprotein from transposon TNT 1-94-like beta-barrel" evidence="2">
    <location>
        <begin position="150"/>
        <end position="231"/>
    </location>
</feature>